<evidence type="ECO:0000256" key="2">
    <source>
        <dbReference type="ARBA" id="ARBA00008974"/>
    </source>
</evidence>
<keyword evidence="8" id="KW-1185">Reference proteome</keyword>
<sequence>MLIATTSTSVATNLVSAGFDLTNLFPSKLNYKKSGLIAIVVAVVSVPWLWFDDAELIEKIMGGVAAALGPAIGIMIVDYHLIRKRYLHVEDLYVKFGQYAYRKGWNVQALFAMCIGIIIAIIGLFIPALENLYTYNWFLGVGTGGLIYLILMWKKRNKKDWKKR</sequence>
<evidence type="ECO:0000256" key="6">
    <source>
        <dbReference type="SAM" id="Phobius"/>
    </source>
</evidence>
<feature type="transmembrane region" description="Helical" evidence="6">
    <location>
        <begin position="135"/>
        <end position="153"/>
    </location>
</feature>
<dbReference type="EMBL" id="JAWDIP010000003">
    <property type="protein sequence ID" value="MDY0393556.1"/>
    <property type="molecule type" value="Genomic_DNA"/>
</dbReference>
<evidence type="ECO:0000256" key="5">
    <source>
        <dbReference type="ARBA" id="ARBA00023136"/>
    </source>
</evidence>
<comment type="subcellular location">
    <subcellularLocation>
        <location evidence="1">Membrane</location>
        <topology evidence="1">Multi-pass membrane protein</topology>
    </subcellularLocation>
</comment>
<reference evidence="7 8" key="1">
    <citation type="submission" date="2023-10" db="EMBL/GenBank/DDBJ databases">
        <title>Virgibacillus halophilus 5B73C genome.</title>
        <authorList>
            <person name="Miliotis G."/>
            <person name="Sengupta P."/>
            <person name="Hameed A."/>
            <person name="Chuvochina M."/>
            <person name="Mcdonagh F."/>
            <person name="Simpson A.C."/>
            <person name="Singh N.K."/>
            <person name="Rekha P.D."/>
            <person name="Raman K."/>
            <person name="Hugenholtz P."/>
            <person name="Venkateswaran K."/>
        </authorList>
    </citation>
    <scope>NUCLEOTIDE SEQUENCE [LARGE SCALE GENOMIC DNA]</scope>
    <source>
        <strain evidence="7 8">5B73C</strain>
    </source>
</reference>
<evidence type="ECO:0000313" key="7">
    <source>
        <dbReference type="EMBL" id="MDY0393556.1"/>
    </source>
</evidence>
<comment type="caution">
    <text evidence="7">The sequence shown here is derived from an EMBL/GenBank/DDBJ whole genome shotgun (WGS) entry which is preliminary data.</text>
</comment>
<organism evidence="7 8">
    <name type="scientific">Tigheibacillus halophilus</name>
    <dbReference type="NCBI Taxonomy" id="361280"/>
    <lineage>
        <taxon>Bacteria</taxon>
        <taxon>Bacillati</taxon>
        <taxon>Bacillota</taxon>
        <taxon>Bacilli</taxon>
        <taxon>Bacillales</taxon>
        <taxon>Bacillaceae</taxon>
        <taxon>Tigheibacillus</taxon>
    </lineage>
</organism>
<comment type="similarity">
    <text evidence="2">Belongs to the purine-cytosine permease (2.A.39) family.</text>
</comment>
<feature type="transmembrane region" description="Helical" evidence="6">
    <location>
        <begin position="109"/>
        <end position="129"/>
    </location>
</feature>
<dbReference type="InterPro" id="IPR001248">
    <property type="entry name" value="Pur-cyt_permease"/>
</dbReference>
<dbReference type="Pfam" id="PF02133">
    <property type="entry name" value="Transp_cyt_pur"/>
    <property type="match status" value="1"/>
</dbReference>
<feature type="transmembrane region" description="Helical" evidence="6">
    <location>
        <begin position="34"/>
        <end position="51"/>
    </location>
</feature>
<dbReference type="InterPro" id="IPR045225">
    <property type="entry name" value="Uracil/uridine/allantoin_perm"/>
</dbReference>
<protein>
    <submittedName>
        <fullName evidence="7">Cytosine permease</fullName>
    </submittedName>
</protein>
<keyword evidence="5 6" id="KW-0472">Membrane</keyword>
<dbReference type="PANTHER" id="PTHR30618">
    <property type="entry name" value="NCS1 FAMILY PURINE/PYRIMIDINE TRANSPORTER"/>
    <property type="match status" value="1"/>
</dbReference>
<gene>
    <name evidence="7" type="ORF">RWE15_02770</name>
</gene>
<proteinExistence type="inferred from homology"/>
<dbReference type="PANTHER" id="PTHR30618:SF0">
    <property type="entry name" value="PURINE-URACIL PERMEASE NCS1"/>
    <property type="match status" value="1"/>
</dbReference>
<dbReference type="Gene3D" id="1.10.4160.10">
    <property type="entry name" value="Hydantoin permease"/>
    <property type="match status" value="1"/>
</dbReference>
<accession>A0ABU5C2M4</accession>
<name>A0ABU5C2M4_9BACI</name>
<evidence type="ECO:0000256" key="4">
    <source>
        <dbReference type="ARBA" id="ARBA00022989"/>
    </source>
</evidence>
<feature type="transmembrane region" description="Helical" evidence="6">
    <location>
        <begin position="63"/>
        <end position="82"/>
    </location>
</feature>
<evidence type="ECO:0000313" key="8">
    <source>
        <dbReference type="Proteomes" id="UP001281447"/>
    </source>
</evidence>
<keyword evidence="3 6" id="KW-0812">Transmembrane</keyword>
<keyword evidence="4 6" id="KW-1133">Transmembrane helix</keyword>
<evidence type="ECO:0000256" key="1">
    <source>
        <dbReference type="ARBA" id="ARBA00004141"/>
    </source>
</evidence>
<evidence type="ECO:0000256" key="3">
    <source>
        <dbReference type="ARBA" id="ARBA00022692"/>
    </source>
</evidence>
<dbReference type="Proteomes" id="UP001281447">
    <property type="component" value="Unassembled WGS sequence"/>
</dbReference>